<evidence type="ECO:0000313" key="2">
    <source>
        <dbReference type="Ensembl" id="ENSCMIP00000014044.1"/>
    </source>
</evidence>
<dbReference type="PANTHER" id="PTHR13742">
    <property type="entry name" value="RETINOBLASTOMA-ASSOCIATED PROTEIN RB -RELATED"/>
    <property type="match status" value="1"/>
</dbReference>
<proteinExistence type="predicted"/>
<dbReference type="GO" id="GO:2000134">
    <property type="term" value="P:negative regulation of G1/S transition of mitotic cell cycle"/>
    <property type="evidence" value="ECO:0007669"/>
    <property type="project" value="TreeGrafter"/>
</dbReference>
<dbReference type="AlphaFoldDB" id="A0A4W3HYJ7"/>
<dbReference type="GO" id="GO:0000785">
    <property type="term" value="C:chromatin"/>
    <property type="evidence" value="ECO:0007669"/>
    <property type="project" value="TreeGrafter"/>
</dbReference>
<dbReference type="SUPFAM" id="SSF47954">
    <property type="entry name" value="Cyclin-like"/>
    <property type="match status" value="1"/>
</dbReference>
<sequence length="159" mass="17734">MVGRHLDQLLLCAVYIMAKITKEDKSFTDIMKCYRSQPQASSHVYRSVLLKGGRRPDAEALGDEQMQEEPGCGDAAVQNGSRLCAEAGSCTGARLPTLAGEVEVERGDLIKFYNTIYVNRIKCFALKYSTLNLECGVRLQITCCIRKKFVNNNNITFTQ</sequence>
<reference evidence="2" key="5">
    <citation type="submission" date="2025-09" db="UniProtKB">
        <authorList>
            <consortium name="Ensembl"/>
        </authorList>
    </citation>
    <scope>IDENTIFICATION</scope>
</reference>
<reference evidence="2" key="4">
    <citation type="submission" date="2025-08" db="UniProtKB">
        <authorList>
            <consortium name="Ensembl"/>
        </authorList>
    </citation>
    <scope>IDENTIFICATION</scope>
</reference>
<dbReference type="Pfam" id="PF01857">
    <property type="entry name" value="RB_B"/>
    <property type="match status" value="1"/>
</dbReference>
<dbReference type="OMA" id="WSEFTHA"/>
<dbReference type="GO" id="GO:0005634">
    <property type="term" value="C:nucleus"/>
    <property type="evidence" value="ECO:0007669"/>
    <property type="project" value="InterPro"/>
</dbReference>
<dbReference type="PANTHER" id="PTHR13742:SF17">
    <property type="entry name" value="RE32990P-RELATED"/>
    <property type="match status" value="1"/>
</dbReference>
<name>A0A4W3HYJ7_CALMI</name>
<reference evidence="3" key="3">
    <citation type="journal article" date="2014" name="Nature">
        <title>Elephant shark genome provides unique insights into gnathostome evolution.</title>
        <authorList>
            <consortium name="International Elephant Shark Genome Sequencing Consortium"/>
            <person name="Venkatesh B."/>
            <person name="Lee A.P."/>
            <person name="Ravi V."/>
            <person name="Maurya A.K."/>
            <person name="Lian M.M."/>
            <person name="Swann J.B."/>
            <person name="Ohta Y."/>
            <person name="Flajnik M.F."/>
            <person name="Sutoh Y."/>
            <person name="Kasahara M."/>
            <person name="Hoon S."/>
            <person name="Gangu V."/>
            <person name="Roy S.W."/>
            <person name="Irimia M."/>
            <person name="Korzh V."/>
            <person name="Kondrychyn I."/>
            <person name="Lim Z.W."/>
            <person name="Tay B.H."/>
            <person name="Tohari S."/>
            <person name="Kong K.W."/>
            <person name="Ho S."/>
            <person name="Lorente-Galdos B."/>
            <person name="Quilez J."/>
            <person name="Marques-Bonet T."/>
            <person name="Raney B.J."/>
            <person name="Ingham P.W."/>
            <person name="Tay A."/>
            <person name="Hillier L.W."/>
            <person name="Minx P."/>
            <person name="Boehm T."/>
            <person name="Wilson R.K."/>
            <person name="Brenner S."/>
            <person name="Warren W.C."/>
        </authorList>
    </citation>
    <scope>NUCLEOTIDE SEQUENCE [LARGE SCALE GENOMIC DNA]</scope>
</reference>
<protein>
    <recommendedName>
        <fullName evidence="1">Retinoblastoma-associated protein B-box domain-containing protein</fullName>
    </recommendedName>
</protein>
<dbReference type="InterPro" id="IPR028309">
    <property type="entry name" value="RB_fam"/>
</dbReference>
<accession>A0A4W3HYJ7</accession>
<dbReference type="STRING" id="7868.ENSCMIP00000014044"/>
<dbReference type="GO" id="GO:0000977">
    <property type="term" value="F:RNA polymerase II transcription regulatory region sequence-specific DNA binding"/>
    <property type="evidence" value="ECO:0007669"/>
    <property type="project" value="TreeGrafter"/>
</dbReference>
<dbReference type="GO" id="GO:0005667">
    <property type="term" value="C:transcription regulator complex"/>
    <property type="evidence" value="ECO:0007669"/>
    <property type="project" value="TreeGrafter"/>
</dbReference>
<reference evidence="3" key="2">
    <citation type="journal article" date="2007" name="PLoS Biol.">
        <title>Survey sequencing and comparative analysis of the elephant shark (Callorhinchus milii) genome.</title>
        <authorList>
            <person name="Venkatesh B."/>
            <person name="Kirkness E.F."/>
            <person name="Loh Y.H."/>
            <person name="Halpern A.L."/>
            <person name="Lee A.P."/>
            <person name="Johnson J."/>
            <person name="Dandona N."/>
            <person name="Viswanathan L.D."/>
            <person name="Tay A."/>
            <person name="Venter J.C."/>
            <person name="Strausberg R.L."/>
            <person name="Brenner S."/>
        </authorList>
    </citation>
    <scope>NUCLEOTIDE SEQUENCE [LARGE SCALE GENOMIC DNA]</scope>
</reference>
<dbReference type="Ensembl" id="ENSCMIT00000014348.1">
    <property type="protein sequence ID" value="ENSCMIP00000014044.1"/>
    <property type="gene ID" value="ENSCMIG00000006995.1"/>
</dbReference>
<evidence type="ECO:0000259" key="1">
    <source>
        <dbReference type="Pfam" id="PF01857"/>
    </source>
</evidence>
<dbReference type="InterPro" id="IPR036915">
    <property type="entry name" value="Cyclin-like_sf"/>
</dbReference>
<feature type="domain" description="Retinoblastoma-associated protein B-box" evidence="1">
    <location>
        <begin position="1"/>
        <end position="122"/>
    </location>
</feature>
<dbReference type="GO" id="GO:0030154">
    <property type="term" value="P:cell differentiation"/>
    <property type="evidence" value="ECO:0007669"/>
    <property type="project" value="TreeGrafter"/>
</dbReference>
<keyword evidence="3" id="KW-1185">Reference proteome</keyword>
<dbReference type="Gene3D" id="1.10.472.10">
    <property type="entry name" value="Cyclin-like"/>
    <property type="match status" value="1"/>
</dbReference>
<evidence type="ECO:0000313" key="3">
    <source>
        <dbReference type="Proteomes" id="UP000314986"/>
    </source>
</evidence>
<dbReference type="InParanoid" id="A0A4W3HYJ7"/>
<reference evidence="3" key="1">
    <citation type="journal article" date="2006" name="Science">
        <title>Ancient noncoding elements conserved in the human genome.</title>
        <authorList>
            <person name="Venkatesh B."/>
            <person name="Kirkness E.F."/>
            <person name="Loh Y.H."/>
            <person name="Halpern A.L."/>
            <person name="Lee A.P."/>
            <person name="Johnson J."/>
            <person name="Dandona N."/>
            <person name="Viswanathan L.D."/>
            <person name="Tay A."/>
            <person name="Venter J.C."/>
            <person name="Strausberg R.L."/>
            <person name="Brenner S."/>
        </authorList>
    </citation>
    <scope>NUCLEOTIDE SEQUENCE [LARGE SCALE GENOMIC DNA]</scope>
</reference>
<dbReference type="InterPro" id="IPR002719">
    <property type="entry name" value="RB_B"/>
</dbReference>
<organism evidence="2 3">
    <name type="scientific">Callorhinchus milii</name>
    <name type="common">Ghost shark</name>
    <dbReference type="NCBI Taxonomy" id="7868"/>
    <lineage>
        <taxon>Eukaryota</taxon>
        <taxon>Metazoa</taxon>
        <taxon>Chordata</taxon>
        <taxon>Craniata</taxon>
        <taxon>Vertebrata</taxon>
        <taxon>Chondrichthyes</taxon>
        <taxon>Holocephali</taxon>
        <taxon>Chimaeriformes</taxon>
        <taxon>Callorhinchidae</taxon>
        <taxon>Callorhinchus</taxon>
    </lineage>
</organism>
<dbReference type="Proteomes" id="UP000314986">
    <property type="component" value="Unassembled WGS sequence"/>
</dbReference>
<dbReference type="GeneTree" id="ENSGT00950000183202"/>
<dbReference type="GO" id="GO:0006357">
    <property type="term" value="P:regulation of transcription by RNA polymerase II"/>
    <property type="evidence" value="ECO:0007669"/>
    <property type="project" value="InterPro"/>
</dbReference>